<dbReference type="AlphaFoldDB" id="G0EH93"/>
<feature type="domain" description="Calcineurin-like phosphoesterase" evidence="1">
    <location>
        <begin position="3"/>
        <end position="182"/>
    </location>
</feature>
<reference evidence="2 3" key="1">
    <citation type="journal article" date="2011" name="Stand. Genomic Sci.">
        <title>Complete genome sequence of the hyperthermophilic chemolithoautotroph Pyrolobus fumarii type strain (1A).</title>
        <authorList>
            <person name="Anderson I."/>
            <person name="Goker M."/>
            <person name="Nolan M."/>
            <person name="Lucas S."/>
            <person name="Hammon N."/>
            <person name="Deshpande S."/>
            <person name="Cheng J.F."/>
            <person name="Tapia R."/>
            <person name="Han C."/>
            <person name="Goodwin L."/>
            <person name="Pitluck S."/>
            <person name="Huntemann M."/>
            <person name="Liolios K."/>
            <person name="Ivanova N."/>
            <person name="Pagani I."/>
            <person name="Mavromatis K."/>
            <person name="Ovchinikova G."/>
            <person name="Pati A."/>
            <person name="Chen A."/>
            <person name="Palaniappan K."/>
            <person name="Land M."/>
            <person name="Hauser L."/>
            <person name="Brambilla E.M."/>
            <person name="Huber H."/>
            <person name="Yasawong M."/>
            <person name="Rohde M."/>
            <person name="Spring S."/>
            <person name="Abt B."/>
            <person name="Sikorski J."/>
            <person name="Wirth R."/>
            <person name="Detter J.C."/>
            <person name="Woyke T."/>
            <person name="Bristow J."/>
            <person name="Eisen J.A."/>
            <person name="Markowitz V."/>
            <person name="Hugenholtz P."/>
            <person name="Kyrpides N.C."/>
            <person name="Klenk H.P."/>
            <person name="Lapidus A."/>
        </authorList>
    </citation>
    <scope>NUCLEOTIDE SEQUENCE [LARGE SCALE GENOMIC DNA]</scope>
    <source>
        <strain evidence="3">DSM 11204 / 1A</strain>
    </source>
</reference>
<dbReference type="PANTHER" id="PTHR37523">
    <property type="entry name" value="METALLOPHOSPHOESTERASE"/>
    <property type="match status" value="1"/>
</dbReference>
<dbReference type="STRING" id="694429.Pyrfu_1459"/>
<keyword evidence="3" id="KW-1185">Reference proteome</keyword>
<protein>
    <submittedName>
        <fullName evidence="2">Metallophosphoesterase</fullName>
    </submittedName>
</protein>
<dbReference type="KEGG" id="pfm:Pyrfu_1459"/>
<dbReference type="SUPFAM" id="SSF56300">
    <property type="entry name" value="Metallo-dependent phosphatases"/>
    <property type="match status" value="1"/>
</dbReference>
<dbReference type="InterPro" id="IPR029052">
    <property type="entry name" value="Metallo-depent_PP-like"/>
</dbReference>
<dbReference type="GeneID" id="11138646"/>
<proteinExistence type="predicted"/>
<dbReference type="InParanoid" id="G0EH93"/>
<dbReference type="Proteomes" id="UP000001037">
    <property type="component" value="Chromosome"/>
</dbReference>
<dbReference type="InterPro" id="IPR024654">
    <property type="entry name" value="Calcineurin-like_PHP_lpxH"/>
</dbReference>
<evidence type="ECO:0000313" key="2">
    <source>
        <dbReference type="EMBL" id="AEM39317.1"/>
    </source>
</evidence>
<dbReference type="Pfam" id="PF12850">
    <property type="entry name" value="Metallophos_2"/>
    <property type="match status" value="1"/>
</dbReference>
<accession>G0EH93</accession>
<evidence type="ECO:0000259" key="1">
    <source>
        <dbReference type="Pfam" id="PF12850"/>
    </source>
</evidence>
<evidence type="ECO:0000313" key="3">
    <source>
        <dbReference type="Proteomes" id="UP000001037"/>
    </source>
</evidence>
<sequence>MFRILHVSDIHCSLDNLEEVVEAERGNFDVLAITGDICCNSRLRRILSTTGSKVLAVTGNMDDIHIARLLRDYGWLLDGRVEVIGKYVIAGVGGLQPVQDVARLEELLPKALTRESILIVLAHHPIHGYLDVTFAGVHAGLYETKKLVDHFKPHVYLHGHIHEARGVAHYANTLLVNPGPLAHGYYAMIEMDDSGNAHAELRSL</sequence>
<organism evidence="2 3">
    <name type="scientific">Pyrolobus fumarii (strain DSM 11204 / 1A)</name>
    <dbReference type="NCBI Taxonomy" id="694429"/>
    <lineage>
        <taxon>Archaea</taxon>
        <taxon>Thermoproteota</taxon>
        <taxon>Thermoprotei</taxon>
        <taxon>Desulfurococcales</taxon>
        <taxon>Pyrodictiaceae</taxon>
        <taxon>Pyrolobus</taxon>
    </lineage>
</organism>
<name>G0EH93_PYRF1</name>
<dbReference type="EMBL" id="CP002838">
    <property type="protein sequence ID" value="AEM39317.1"/>
    <property type="molecule type" value="Genomic_DNA"/>
</dbReference>
<dbReference type="PANTHER" id="PTHR37523:SF1">
    <property type="entry name" value="CALCINEURIN-LIKE PHOSPHOESTERASE DOMAIN-CONTAINING PROTEIN"/>
    <property type="match status" value="1"/>
</dbReference>
<dbReference type="eggNOG" id="arCOG01145">
    <property type="taxonomic scope" value="Archaea"/>
</dbReference>
<dbReference type="RefSeq" id="WP_014026994.1">
    <property type="nucleotide sequence ID" value="NC_015931.1"/>
</dbReference>
<gene>
    <name evidence="2" type="ordered locus">Pyrfu_1459</name>
</gene>
<dbReference type="OrthoDB" id="50367at2157"/>
<dbReference type="HOGENOM" id="CLU_041441_5_0_2"/>
<dbReference type="Gene3D" id="3.60.21.10">
    <property type="match status" value="1"/>
</dbReference>